<evidence type="ECO:0000313" key="2">
    <source>
        <dbReference type="Proteomes" id="UP000016930"/>
    </source>
</evidence>
<sequence length="95" mass="10188">MYLGLAGESTLSPTLCHTSPRTQRTIVLSLVSLNQQHHRHHGGVEPTEHRGVPCTQRQLTYEQGVVGEAASGSGTAESMLGVNALSISELRGQLR</sequence>
<protein>
    <submittedName>
        <fullName evidence="1">Uncharacterized protein</fullName>
    </submittedName>
</protein>
<keyword evidence="2" id="KW-1185">Reference proteome</keyword>
<dbReference type="Proteomes" id="UP000016930">
    <property type="component" value="Unassembled WGS sequence"/>
</dbReference>
<gene>
    <name evidence="1" type="ORF">CERSUDRAFT_115665</name>
</gene>
<dbReference type="HOGENOM" id="CLU_2378344_0_0_1"/>
<dbReference type="AlphaFoldDB" id="M2QWW4"/>
<proteinExistence type="predicted"/>
<reference evidence="1 2" key="1">
    <citation type="journal article" date="2012" name="Proc. Natl. Acad. Sci. U.S.A.">
        <title>Comparative genomics of Ceriporiopsis subvermispora and Phanerochaete chrysosporium provide insight into selective ligninolysis.</title>
        <authorList>
            <person name="Fernandez-Fueyo E."/>
            <person name="Ruiz-Duenas F.J."/>
            <person name="Ferreira P."/>
            <person name="Floudas D."/>
            <person name="Hibbett D.S."/>
            <person name="Canessa P."/>
            <person name="Larrondo L.F."/>
            <person name="James T.Y."/>
            <person name="Seelenfreund D."/>
            <person name="Lobos S."/>
            <person name="Polanco R."/>
            <person name="Tello M."/>
            <person name="Honda Y."/>
            <person name="Watanabe T."/>
            <person name="Watanabe T."/>
            <person name="Ryu J.S."/>
            <person name="Kubicek C.P."/>
            <person name="Schmoll M."/>
            <person name="Gaskell J."/>
            <person name="Hammel K.E."/>
            <person name="St John F.J."/>
            <person name="Vanden Wymelenberg A."/>
            <person name="Sabat G."/>
            <person name="Splinter BonDurant S."/>
            <person name="Syed K."/>
            <person name="Yadav J.S."/>
            <person name="Doddapaneni H."/>
            <person name="Subramanian V."/>
            <person name="Lavin J.L."/>
            <person name="Oguiza J.A."/>
            <person name="Perez G."/>
            <person name="Pisabarro A.G."/>
            <person name="Ramirez L."/>
            <person name="Santoyo F."/>
            <person name="Master E."/>
            <person name="Coutinho P.M."/>
            <person name="Henrissat B."/>
            <person name="Lombard V."/>
            <person name="Magnuson J.K."/>
            <person name="Kuees U."/>
            <person name="Hori C."/>
            <person name="Igarashi K."/>
            <person name="Samejima M."/>
            <person name="Held B.W."/>
            <person name="Barry K.W."/>
            <person name="LaButti K.M."/>
            <person name="Lapidus A."/>
            <person name="Lindquist E.A."/>
            <person name="Lucas S.M."/>
            <person name="Riley R."/>
            <person name="Salamov A.A."/>
            <person name="Hoffmeister D."/>
            <person name="Schwenk D."/>
            <person name="Hadar Y."/>
            <person name="Yarden O."/>
            <person name="de Vries R.P."/>
            <person name="Wiebenga A."/>
            <person name="Stenlid J."/>
            <person name="Eastwood D."/>
            <person name="Grigoriev I.V."/>
            <person name="Berka R.M."/>
            <person name="Blanchette R.A."/>
            <person name="Kersten P."/>
            <person name="Martinez A.T."/>
            <person name="Vicuna R."/>
            <person name="Cullen D."/>
        </authorList>
    </citation>
    <scope>NUCLEOTIDE SEQUENCE [LARGE SCALE GENOMIC DNA]</scope>
    <source>
        <strain evidence="1 2">B</strain>
    </source>
</reference>
<feature type="non-terminal residue" evidence="1">
    <location>
        <position position="1"/>
    </location>
</feature>
<dbReference type="EMBL" id="KB445798">
    <property type="protein sequence ID" value="EMD36635.1"/>
    <property type="molecule type" value="Genomic_DNA"/>
</dbReference>
<organism evidence="1 2">
    <name type="scientific">Ceriporiopsis subvermispora (strain B)</name>
    <name type="common">White-rot fungus</name>
    <name type="synonym">Gelatoporia subvermispora</name>
    <dbReference type="NCBI Taxonomy" id="914234"/>
    <lineage>
        <taxon>Eukaryota</taxon>
        <taxon>Fungi</taxon>
        <taxon>Dikarya</taxon>
        <taxon>Basidiomycota</taxon>
        <taxon>Agaricomycotina</taxon>
        <taxon>Agaricomycetes</taxon>
        <taxon>Polyporales</taxon>
        <taxon>Gelatoporiaceae</taxon>
        <taxon>Gelatoporia</taxon>
    </lineage>
</organism>
<name>M2QWW4_CERS8</name>
<accession>M2QWW4</accession>
<evidence type="ECO:0000313" key="1">
    <source>
        <dbReference type="EMBL" id="EMD36635.1"/>
    </source>
</evidence>